<proteinExistence type="inferred from homology"/>
<evidence type="ECO:0000259" key="9">
    <source>
        <dbReference type="PROSITE" id="PS50146"/>
    </source>
</evidence>
<evidence type="ECO:0000256" key="7">
    <source>
        <dbReference type="ARBA" id="ARBA00023209"/>
    </source>
</evidence>
<dbReference type="PROSITE" id="PS50146">
    <property type="entry name" value="DAGK"/>
    <property type="match status" value="1"/>
</dbReference>
<dbReference type="Gene3D" id="2.60.200.40">
    <property type="match status" value="1"/>
</dbReference>
<keyword evidence="11" id="KW-1185">Reference proteome</keyword>
<evidence type="ECO:0000256" key="2">
    <source>
        <dbReference type="ARBA" id="ARBA00005983"/>
    </source>
</evidence>
<feature type="domain" description="DAGKc" evidence="9">
    <location>
        <begin position="1"/>
        <end position="52"/>
    </location>
</feature>
<dbReference type="PANTHER" id="PTHR12358:SF106">
    <property type="entry name" value="LIPID KINASE YEGS"/>
    <property type="match status" value="1"/>
</dbReference>
<evidence type="ECO:0000256" key="3">
    <source>
        <dbReference type="ARBA" id="ARBA00022679"/>
    </source>
</evidence>
<keyword evidence="8" id="KW-1208">Phospholipid metabolism</keyword>
<dbReference type="InterPro" id="IPR001206">
    <property type="entry name" value="Diacylglycerol_kinase_cat_dom"/>
</dbReference>
<keyword evidence="7" id="KW-0594">Phospholipid biosynthesis</keyword>
<keyword evidence="6" id="KW-0067">ATP-binding</keyword>
<gene>
    <name evidence="10" type="ORF">DW944_11465</name>
</gene>
<comment type="cofactor">
    <cofactor evidence="1">
        <name>Mg(2+)</name>
        <dbReference type="ChEBI" id="CHEBI:18420"/>
    </cofactor>
</comment>
<evidence type="ECO:0000256" key="1">
    <source>
        <dbReference type="ARBA" id="ARBA00001946"/>
    </source>
</evidence>
<keyword evidence="4" id="KW-0547">Nucleotide-binding</keyword>
<evidence type="ECO:0000313" key="11">
    <source>
        <dbReference type="Proteomes" id="UP000284779"/>
    </source>
</evidence>
<dbReference type="SUPFAM" id="SSF111331">
    <property type="entry name" value="NAD kinase/diacylglycerol kinase-like"/>
    <property type="match status" value="1"/>
</dbReference>
<name>A0A413R4Y9_9FIRM</name>
<sequence length="244" mass="27538">MPDEECVVFSVGGDGNLNEVLNGIAKSENKILGNIPTGSGNDFDKTLKQYQNGILNIDLGKINNRFFINVACLGLDADVANNISFIRKKKWIPVSQRYNASLVYSYFKYKFKDLKITMGETQVENSCTILAVGNGQYYGGGFRIAPHALLEDGMFDIYFVEKLPKPKIIPILIKLLRGKHENSEYVTRFSENKIIIGTDELCTFNVDGEKMTSNHFEIINISGGIKVYNDRNFIDEILQKEEKK</sequence>
<dbReference type="Pfam" id="PF19279">
    <property type="entry name" value="YegS_C"/>
    <property type="match status" value="1"/>
</dbReference>
<dbReference type="GO" id="GO:0005886">
    <property type="term" value="C:plasma membrane"/>
    <property type="evidence" value="ECO:0007669"/>
    <property type="project" value="TreeGrafter"/>
</dbReference>
<dbReference type="InterPro" id="IPR050187">
    <property type="entry name" value="Lipid_Phosphate_FormReg"/>
</dbReference>
<dbReference type="GO" id="GO:0005524">
    <property type="term" value="F:ATP binding"/>
    <property type="evidence" value="ECO:0007669"/>
    <property type="project" value="UniProtKB-KW"/>
</dbReference>
<accession>A0A413R4Y9</accession>
<keyword evidence="3" id="KW-0808">Transferase</keyword>
<evidence type="ECO:0000256" key="4">
    <source>
        <dbReference type="ARBA" id="ARBA00022741"/>
    </source>
</evidence>
<dbReference type="RefSeq" id="WP_117971778.1">
    <property type="nucleotide sequence ID" value="NZ_QSFD01000020.1"/>
</dbReference>
<dbReference type="InterPro" id="IPR017438">
    <property type="entry name" value="ATP-NAD_kinase_N"/>
</dbReference>
<keyword evidence="7" id="KW-0444">Lipid biosynthesis</keyword>
<dbReference type="GO" id="GO:0008654">
    <property type="term" value="P:phospholipid biosynthetic process"/>
    <property type="evidence" value="ECO:0007669"/>
    <property type="project" value="UniProtKB-KW"/>
</dbReference>
<dbReference type="GO" id="GO:0016301">
    <property type="term" value="F:kinase activity"/>
    <property type="evidence" value="ECO:0007669"/>
    <property type="project" value="UniProtKB-KW"/>
</dbReference>
<comment type="caution">
    <text evidence="10">The sequence shown here is derived from an EMBL/GenBank/DDBJ whole genome shotgun (WGS) entry which is preliminary data.</text>
</comment>
<dbReference type="AlphaFoldDB" id="A0A413R4Y9"/>
<keyword evidence="5" id="KW-0418">Kinase</keyword>
<dbReference type="Proteomes" id="UP000284779">
    <property type="component" value="Unassembled WGS sequence"/>
</dbReference>
<evidence type="ECO:0000256" key="6">
    <source>
        <dbReference type="ARBA" id="ARBA00022840"/>
    </source>
</evidence>
<dbReference type="Gene3D" id="3.40.50.10330">
    <property type="entry name" value="Probable inorganic polyphosphate/atp-NAD kinase, domain 1"/>
    <property type="match status" value="1"/>
</dbReference>
<evidence type="ECO:0000256" key="5">
    <source>
        <dbReference type="ARBA" id="ARBA00022777"/>
    </source>
</evidence>
<dbReference type="InterPro" id="IPR045540">
    <property type="entry name" value="YegS/DAGK_C"/>
</dbReference>
<dbReference type="PANTHER" id="PTHR12358">
    <property type="entry name" value="SPHINGOSINE KINASE"/>
    <property type="match status" value="1"/>
</dbReference>
<dbReference type="InterPro" id="IPR016064">
    <property type="entry name" value="NAD/diacylglycerol_kinase_sf"/>
</dbReference>
<dbReference type="Pfam" id="PF00781">
    <property type="entry name" value="DAGK_cat"/>
    <property type="match status" value="1"/>
</dbReference>
<keyword evidence="7" id="KW-0443">Lipid metabolism</keyword>
<evidence type="ECO:0000256" key="8">
    <source>
        <dbReference type="ARBA" id="ARBA00023264"/>
    </source>
</evidence>
<reference evidence="10 11" key="1">
    <citation type="submission" date="2018-08" db="EMBL/GenBank/DDBJ databases">
        <title>A genome reference for cultivated species of the human gut microbiota.</title>
        <authorList>
            <person name="Zou Y."/>
            <person name="Xue W."/>
            <person name="Luo G."/>
        </authorList>
    </citation>
    <scope>NUCLEOTIDE SEQUENCE [LARGE SCALE GENOMIC DNA]</scope>
    <source>
        <strain evidence="10 11">AM44-11BH</strain>
    </source>
</reference>
<organism evidence="10 11">
    <name type="scientific">Eubacterium ventriosum</name>
    <dbReference type="NCBI Taxonomy" id="39496"/>
    <lineage>
        <taxon>Bacteria</taxon>
        <taxon>Bacillati</taxon>
        <taxon>Bacillota</taxon>
        <taxon>Clostridia</taxon>
        <taxon>Eubacteriales</taxon>
        <taxon>Eubacteriaceae</taxon>
        <taxon>Eubacterium</taxon>
    </lineage>
</organism>
<comment type="similarity">
    <text evidence="2">Belongs to the diacylglycerol/lipid kinase family.</text>
</comment>
<evidence type="ECO:0000313" key="10">
    <source>
        <dbReference type="EMBL" id="RHA16671.1"/>
    </source>
</evidence>
<dbReference type="EMBL" id="QSFD01000020">
    <property type="protein sequence ID" value="RHA16671.1"/>
    <property type="molecule type" value="Genomic_DNA"/>
</dbReference>
<protein>
    <recommendedName>
        <fullName evidence="9">DAGKc domain-containing protein</fullName>
    </recommendedName>
</protein>